<dbReference type="Proteomes" id="UP000093336">
    <property type="component" value="Unassembled WGS sequence"/>
</dbReference>
<dbReference type="STRING" id="455.Ljam_2423"/>
<accession>A0A0W0UK31</accession>
<dbReference type="Proteomes" id="UP000054715">
    <property type="component" value="Unassembled WGS sequence"/>
</dbReference>
<evidence type="ECO:0000313" key="2">
    <source>
        <dbReference type="EMBL" id="KTD08228.1"/>
    </source>
</evidence>
<reference evidence="2 4" key="1">
    <citation type="submission" date="2015-11" db="EMBL/GenBank/DDBJ databases">
        <title>Genomic analysis of 38 Legionella species identifies large and diverse effector repertoires.</title>
        <authorList>
            <person name="Burstein D."/>
            <person name="Amaro F."/>
            <person name="Zusman T."/>
            <person name="Lifshitz Z."/>
            <person name="Cohen O."/>
            <person name="Gilbert J.A."/>
            <person name="Pupko T."/>
            <person name="Shuman H.A."/>
            <person name="Segal G."/>
        </authorList>
    </citation>
    <scope>NUCLEOTIDE SEQUENCE [LARGE SCALE GENOMIC DNA]</scope>
    <source>
        <strain evidence="2 4">JA-26-G1-E2</strain>
    </source>
</reference>
<dbReference type="EMBL" id="LYOZ01000010">
    <property type="protein sequence ID" value="OCH98551.1"/>
    <property type="molecule type" value="Genomic_DNA"/>
</dbReference>
<dbReference type="SUPFAM" id="SSF53335">
    <property type="entry name" value="S-adenosyl-L-methionine-dependent methyltransferases"/>
    <property type="match status" value="1"/>
</dbReference>
<gene>
    <name evidence="3" type="ORF">A8135_00465</name>
    <name evidence="2" type="ORF">Ljam_2423</name>
</gene>
<comment type="caution">
    <text evidence="2">The sequence shown here is derived from an EMBL/GenBank/DDBJ whole genome shotgun (WGS) entry which is preliminary data.</text>
</comment>
<evidence type="ECO:0000313" key="4">
    <source>
        <dbReference type="Proteomes" id="UP000054715"/>
    </source>
</evidence>
<dbReference type="InterPro" id="IPR013216">
    <property type="entry name" value="Methyltransf_11"/>
</dbReference>
<dbReference type="RefSeq" id="WP_058450275.1">
    <property type="nucleotide sequence ID" value="NZ_CAAAJF010000011.1"/>
</dbReference>
<dbReference type="Pfam" id="PF08241">
    <property type="entry name" value="Methyltransf_11"/>
    <property type="match status" value="1"/>
</dbReference>
<keyword evidence="5" id="KW-1185">Reference proteome</keyword>
<dbReference type="OrthoDB" id="6191410at2"/>
<protein>
    <submittedName>
        <fullName evidence="2">Methyl-transferase</fullName>
    </submittedName>
</protein>
<evidence type="ECO:0000259" key="1">
    <source>
        <dbReference type="Pfam" id="PF08241"/>
    </source>
</evidence>
<proteinExistence type="predicted"/>
<evidence type="ECO:0000313" key="3">
    <source>
        <dbReference type="EMBL" id="OCH98551.1"/>
    </source>
</evidence>
<dbReference type="Gene3D" id="3.40.50.150">
    <property type="entry name" value="Vaccinia Virus protein VP39"/>
    <property type="match status" value="1"/>
</dbReference>
<name>A0A0W0UK31_9GAMM</name>
<evidence type="ECO:0000313" key="5">
    <source>
        <dbReference type="Proteomes" id="UP000093336"/>
    </source>
</evidence>
<dbReference type="InterPro" id="IPR029063">
    <property type="entry name" value="SAM-dependent_MTases_sf"/>
</dbReference>
<dbReference type="AlphaFoldDB" id="A0A0W0UK31"/>
<reference evidence="3 5" key="2">
    <citation type="submission" date="2016-05" db="EMBL/GenBank/DDBJ databases">
        <authorList>
            <person name="Prochazka B."/>
            <person name="Indra A."/>
            <person name="Hasenberger P."/>
            <person name="Blaschitz M."/>
            <person name="Wagner L."/>
            <person name="Wewalka G."/>
            <person name="Sorschag S."/>
            <person name="Schmid D."/>
            <person name="Ruppitsch W."/>
        </authorList>
    </citation>
    <scope>NUCLEOTIDE SEQUENCE [LARGE SCALE GENOMIC DNA]</scope>
    <source>
        <strain evidence="3 5">974010_12</strain>
    </source>
</reference>
<dbReference type="PATRIC" id="fig|455.5.peg.2547"/>
<organism evidence="2 4">
    <name type="scientific">Legionella jamestowniensis</name>
    <dbReference type="NCBI Taxonomy" id="455"/>
    <lineage>
        <taxon>Bacteria</taxon>
        <taxon>Pseudomonadati</taxon>
        <taxon>Pseudomonadota</taxon>
        <taxon>Gammaproteobacteria</taxon>
        <taxon>Legionellales</taxon>
        <taxon>Legionellaceae</taxon>
        <taxon>Legionella</taxon>
    </lineage>
</organism>
<sequence>MVQKDNLLFPWGRTLSFENHKIRFQALRNWFLSDQGRHVGQAFTAELAPLAEFLYGETLLQFGDCGDNPWLHPLHYSHKWLASPFYDSSSSVITAFNSMPFDRNSVDCIIAPLAMEAFTHKKNPLDEIDRVLKPMGYAVFLGINPMSLWGWMMRFGWHTCFGTLPTHSMSVFFIKRAMLHRGYIQCHLSSFYFIPPVYKESWIQRLEFLNEVGKMMWPCPAGFYCLVVQKYEEGYTDFLPKRIDEELLEREGMPLQTPF</sequence>
<dbReference type="GO" id="GO:0008757">
    <property type="term" value="F:S-adenosylmethionine-dependent methyltransferase activity"/>
    <property type="evidence" value="ECO:0007669"/>
    <property type="project" value="InterPro"/>
</dbReference>
<feature type="domain" description="Methyltransferase type 11" evidence="1">
    <location>
        <begin position="92"/>
        <end position="140"/>
    </location>
</feature>
<keyword evidence="2" id="KW-0808">Transferase</keyword>
<dbReference type="EMBL" id="LNYG01000013">
    <property type="protein sequence ID" value="KTD08228.1"/>
    <property type="molecule type" value="Genomic_DNA"/>
</dbReference>